<dbReference type="InterPro" id="IPR008271">
    <property type="entry name" value="Ser/Thr_kinase_AS"/>
</dbReference>
<keyword evidence="7" id="KW-0723">Serine/threonine-protein kinase</keyword>
<feature type="region of interest" description="Disordered" evidence="5">
    <location>
        <begin position="340"/>
        <end position="375"/>
    </location>
</feature>
<dbReference type="InterPro" id="IPR011009">
    <property type="entry name" value="Kinase-like_dom_sf"/>
</dbReference>
<dbReference type="GO" id="GO:0004674">
    <property type="term" value="F:protein serine/threonine kinase activity"/>
    <property type="evidence" value="ECO:0007669"/>
    <property type="project" value="UniProtKB-KW"/>
</dbReference>
<dbReference type="GO" id="GO:0005524">
    <property type="term" value="F:ATP binding"/>
    <property type="evidence" value="ECO:0007669"/>
    <property type="project" value="UniProtKB-KW"/>
</dbReference>
<name>A0A848LYS6_9BACT</name>
<keyword evidence="3 7" id="KW-0418">Kinase</keyword>
<dbReference type="Proteomes" id="UP000518300">
    <property type="component" value="Unassembled WGS sequence"/>
</dbReference>
<keyword evidence="8" id="KW-1185">Reference proteome</keyword>
<keyword evidence="2" id="KW-0547">Nucleotide-binding</keyword>
<feature type="compositionally biased region" description="Low complexity" evidence="5">
    <location>
        <begin position="363"/>
        <end position="374"/>
    </location>
</feature>
<dbReference type="RefSeq" id="WP_169351913.1">
    <property type="nucleotide sequence ID" value="NZ_JABBJJ010000474.1"/>
</dbReference>
<evidence type="ECO:0000259" key="6">
    <source>
        <dbReference type="PROSITE" id="PS50011"/>
    </source>
</evidence>
<sequence length="404" mass="44961">MSSSHGMHPLLLRNSEEVGAFRIVRRLATGGQGAIFLAESETRGPVALKFALQGPSRDDEARVDRRTWKEAAVLMRLEHPNVVEMLGYRRWPDARDGYMVLILGYVEGPTLSEWALRCHPTPRRVAQVFSQVALTLDAIHREGVLHRDIKGSNIIVRASDGQPVLVDFGSGDHACTPPLTEDRLPPGTPSHRSPESLRFWLGPRVSGSRYAFQPTDDLYSLGLVLHEVLTGTFPYPAQLPPSALLASIESTEPRPPSELNPRVPRALDPICLRLLHKHAEGRYPSGAELYGALSAAMETADASWDVPLFPPRSPQDAVTEEDEEFFDGDEEARELRRWVRASERPGGALDTDSGVPGRRRTPTTEPGFPETPGEARPSLWQVWLRRRLRSLRRGLAALRSRRGK</sequence>
<accession>A0A848LYS6</accession>
<dbReference type="SMART" id="SM00220">
    <property type="entry name" value="S_TKc"/>
    <property type="match status" value="1"/>
</dbReference>
<dbReference type="InterPro" id="IPR000719">
    <property type="entry name" value="Prot_kinase_dom"/>
</dbReference>
<protein>
    <submittedName>
        <fullName evidence="7">Serine/threonine protein kinase</fullName>
    </submittedName>
</protein>
<dbReference type="AlphaFoldDB" id="A0A848LYS6"/>
<organism evidence="7 8">
    <name type="scientific">Pyxidicoccus fallax</name>
    <dbReference type="NCBI Taxonomy" id="394095"/>
    <lineage>
        <taxon>Bacteria</taxon>
        <taxon>Pseudomonadati</taxon>
        <taxon>Myxococcota</taxon>
        <taxon>Myxococcia</taxon>
        <taxon>Myxococcales</taxon>
        <taxon>Cystobacterineae</taxon>
        <taxon>Myxococcaceae</taxon>
        <taxon>Pyxidicoccus</taxon>
    </lineage>
</organism>
<keyword evidence="4" id="KW-0067">ATP-binding</keyword>
<evidence type="ECO:0000256" key="5">
    <source>
        <dbReference type="SAM" id="MobiDB-lite"/>
    </source>
</evidence>
<dbReference type="PANTHER" id="PTHR43289:SF6">
    <property type="entry name" value="SERINE_THREONINE-PROTEIN KINASE NEKL-3"/>
    <property type="match status" value="1"/>
</dbReference>
<dbReference type="Gene3D" id="1.10.510.10">
    <property type="entry name" value="Transferase(Phosphotransferase) domain 1"/>
    <property type="match status" value="1"/>
</dbReference>
<evidence type="ECO:0000256" key="1">
    <source>
        <dbReference type="ARBA" id="ARBA00022679"/>
    </source>
</evidence>
<keyword evidence="1" id="KW-0808">Transferase</keyword>
<dbReference type="CDD" id="cd14014">
    <property type="entry name" value="STKc_PknB_like"/>
    <property type="match status" value="1"/>
</dbReference>
<reference evidence="7 8" key="1">
    <citation type="submission" date="2020-04" db="EMBL/GenBank/DDBJ databases">
        <title>Draft genome of Pyxidicoccus fallax type strain.</title>
        <authorList>
            <person name="Whitworth D.E."/>
        </authorList>
    </citation>
    <scope>NUCLEOTIDE SEQUENCE [LARGE SCALE GENOMIC DNA]</scope>
    <source>
        <strain evidence="7 8">DSM 14698</strain>
    </source>
</reference>
<evidence type="ECO:0000256" key="3">
    <source>
        <dbReference type="ARBA" id="ARBA00022777"/>
    </source>
</evidence>
<evidence type="ECO:0000256" key="2">
    <source>
        <dbReference type="ARBA" id="ARBA00022741"/>
    </source>
</evidence>
<dbReference type="Pfam" id="PF00069">
    <property type="entry name" value="Pkinase"/>
    <property type="match status" value="1"/>
</dbReference>
<dbReference type="PROSITE" id="PS50011">
    <property type="entry name" value="PROTEIN_KINASE_DOM"/>
    <property type="match status" value="1"/>
</dbReference>
<dbReference type="SUPFAM" id="SSF56112">
    <property type="entry name" value="Protein kinase-like (PK-like)"/>
    <property type="match status" value="1"/>
</dbReference>
<evidence type="ECO:0000313" key="8">
    <source>
        <dbReference type="Proteomes" id="UP000518300"/>
    </source>
</evidence>
<dbReference type="PROSITE" id="PS00108">
    <property type="entry name" value="PROTEIN_KINASE_ST"/>
    <property type="match status" value="1"/>
</dbReference>
<gene>
    <name evidence="7" type="ORF">HG543_49220</name>
</gene>
<proteinExistence type="predicted"/>
<dbReference type="Gene3D" id="3.30.200.20">
    <property type="entry name" value="Phosphorylase Kinase, domain 1"/>
    <property type="match status" value="1"/>
</dbReference>
<dbReference type="PANTHER" id="PTHR43289">
    <property type="entry name" value="MITOGEN-ACTIVATED PROTEIN KINASE KINASE KINASE 20-RELATED"/>
    <property type="match status" value="1"/>
</dbReference>
<dbReference type="EMBL" id="JABBJJ010000474">
    <property type="protein sequence ID" value="NMO22789.1"/>
    <property type="molecule type" value="Genomic_DNA"/>
</dbReference>
<evidence type="ECO:0000256" key="4">
    <source>
        <dbReference type="ARBA" id="ARBA00022840"/>
    </source>
</evidence>
<evidence type="ECO:0000313" key="7">
    <source>
        <dbReference type="EMBL" id="NMO22789.1"/>
    </source>
</evidence>
<feature type="domain" description="Protein kinase" evidence="6">
    <location>
        <begin position="21"/>
        <end position="297"/>
    </location>
</feature>
<comment type="caution">
    <text evidence="7">The sequence shown here is derived from an EMBL/GenBank/DDBJ whole genome shotgun (WGS) entry which is preliminary data.</text>
</comment>